<dbReference type="InterPro" id="IPR000007">
    <property type="entry name" value="Tubby_C"/>
</dbReference>
<reference evidence="3 4" key="1">
    <citation type="journal article" date="2018" name="Nat. Genet.">
        <title>Extensive intraspecific gene order and gene structural variations between Mo17 and other maize genomes.</title>
        <authorList>
            <person name="Sun S."/>
            <person name="Zhou Y."/>
            <person name="Chen J."/>
            <person name="Shi J."/>
            <person name="Zhao H."/>
            <person name="Zhao H."/>
            <person name="Song W."/>
            <person name="Zhang M."/>
            <person name="Cui Y."/>
            <person name="Dong X."/>
            <person name="Liu H."/>
            <person name="Ma X."/>
            <person name="Jiao Y."/>
            <person name="Wang B."/>
            <person name="Wei X."/>
            <person name="Stein J.C."/>
            <person name="Glaubitz J.C."/>
            <person name="Lu F."/>
            <person name="Yu G."/>
            <person name="Liang C."/>
            <person name="Fengler K."/>
            <person name="Li B."/>
            <person name="Rafalski A."/>
            <person name="Schnable P.S."/>
            <person name="Ware D.H."/>
            <person name="Buckler E.S."/>
            <person name="Lai J."/>
        </authorList>
    </citation>
    <scope>NUCLEOTIDE SEQUENCE [LARGE SCALE GENOMIC DNA]</scope>
    <source>
        <strain evidence="4">cv. Missouri 17</strain>
        <tissue evidence="3">Seedling</tissue>
    </source>
</reference>
<organism evidence="3">
    <name type="scientific">Zea mays</name>
    <name type="common">Maize</name>
    <dbReference type="NCBI Taxonomy" id="4577"/>
    <lineage>
        <taxon>Eukaryota</taxon>
        <taxon>Viridiplantae</taxon>
        <taxon>Streptophyta</taxon>
        <taxon>Embryophyta</taxon>
        <taxon>Tracheophyta</taxon>
        <taxon>Spermatophyta</taxon>
        <taxon>Magnoliopsida</taxon>
        <taxon>Liliopsida</taxon>
        <taxon>Poales</taxon>
        <taxon>Poaceae</taxon>
        <taxon>PACMAD clade</taxon>
        <taxon>Panicoideae</taxon>
        <taxon>Andropogonodae</taxon>
        <taxon>Andropogoneae</taxon>
        <taxon>Tripsacinae</taxon>
        <taxon>Zea</taxon>
    </lineage>
</organism>
<name>A0A3L6FE51_MAIZE</name>
<sequence>MVESFLLRRLPIASYAQPQPQPAAAPGFDFLSEVYGAASFAGPNAGDYGGEMGFLDIVEPKAASATLVDGATGLGACKVEPGLAKSGGAFGTGAGAAPPAALASKKKRVEGMLSKNLMVEHRRRKRLNDRLHATVRRAQDQQGEIENDKKTSPFSLALVSRDAFQQHDPGDEGQDRRHLVARRATVPAGGPRRGRASAGSRAGRGVAGGLLGAVAFRASAYGAGQGRGPGATVAGPQRHRGVRLRLPLLEGRRQDRARAGGFWETHLPHLSSRSEIPFIDFIRVLLTCNFKSVTCSLAQGMPLSNVSSGGTGLLSRILCALESLMVCSFHPVCMQCLLGKHDVDVIIVDGVLFSLSCSAWLADDGKFLLAARKCRRPACTRPACTEYLISLDAKNTSAGSYIGKLRSNFLRTKFTVYDAHPPCARAAVSKGYMIGSAQVSPGVPARNYMVSHISY</sequence>
<dbReference type="InterPro" id="IPR025659">
    <property type="entry name" value="Tubby-like_C"/>
</dbReference>
<dbReference type="Pfam" id="PF01167">
    <property type="entry name" value="Tub"/>
    <property type="match status" value="1"/>
</dbReference>
<dbReference type="EMBL" id="NCVQ01000004">
    <property type="protein sequence ID" value="PWZ29929.1"/>
    <property type="molecule type" value="Genomic_DNA"/>
</dbReference>
<dbReference type="Gene3D" id="3.20.90.10">
    <property type="entry name" value="Tubby Protein, Chain A"/>
    <property type="match status" value="1"/>
</dbReference>
<dbReference type="SUPFAM" id="SSF54518">
    <property type="entry name" value="Tubby C-terminal domain-like"/>
    <property type="match status" value="1"/>
</dbReference>
<dbReference type="EMBL" id="NCVQ01000004">
    <property type="protein sequence ID" value="PWZ29927.1"/>
    <property type="molecule type" value="Genomic_DNA"/>
</dbReference>
<dbReference type="PRINTS" id="PR01573">
    <property type="entry name" value="SUPERTUBBY"/>
</dbReference>
<dbReference type="PANTHER" id="PTHR16517:SF160">
    <property type="entry name" value="TUBBY-LIKE F-BOX PROTEIN"/>
    <property type="match status" value="1"/>
</dbReference>
<evidence type="ECO:0000256" key="1">
    <source>
        <dbReference type="ARBA" id="ARBA00007129"/>
    </source>
</evidence>
<dbReference type="PANTHER" id="PTHR16517">
    <property type="entry name" value="TUBBY-RELATED"/>
    <property type="match status" value="1"/>
</dbReference>
<dbReference type="Proteomes" id="UP000251960">
    <property type="component" value="Chromosome 3"/>
</dbReference>
<protein>
    <submittedName>
        <fullName evidence="3">Tubby-like F-box protein 6</fullName>
    </submittedName>
</protein>
<comment type="similarity">
    <text evidence="1">Belongs to the TUB family.</text>
</comment>
<comment type="caution">
    <text evidence="3">The sequence shown here is derived from an EMBL/GenBank/DDBJ whole genome shotgun (WGS) entry which is preliminary data.</text>
</comment>
<evidence type="ECO:0000313" key="4">
    <source>
        <dbReference type="Proteomes" id="UP000251960"/>
    </source>
</evidence>
<dbReference type="AlphaFoldDB" id="A0A3L6FE51"/>
<evidence type="ECO:0000259" key="2">
    <source>
        <dbReference type="Pfam" id="PF01167"/>
    </source>
</evidence>
<feature type="domain" description="Tubby C-terminal" evidence="2">
    <location>
        <begin position="353"/>
        <end position="455"/>
    </location>
</feature>
<accession>A0A3L6FE51</accession>
<evidence type="ECO:0000313" key="3">
    <source>
        <dbReference type="EMBL" id="PWZ29929.1"/>
    </source>
</evidence>
<dbReference type="ExpressionAtlas" id="A0A3L6FE51">
    <property type="expression patterns" value="baseline"/>
</dbReference>
<accession>A0A3L6FA07</accession>
<gene>
    <name evidence="3" type="ORF">Zm00014a_001874</name>
</gene>
<proteinExistence type="inferred from homology"/>